<feature type="transmembrane region" description="Helical" evidence="2">
    <location>
        <begin position="34"/>
        <end position="54"/>
    </location>
</feature>
<keyword evidence="2" id="KW-0472">Membrane</keyword>
<dbReference type="PANTHER" id="PTHR33429">
    <property type="entry name" value="OS02G0708000 PROTEIN-RELATED"/>
    <property type="match status" value="1"/>
</dbReference>
<feature type="compositionally biased region" description="Polar residues" evidence="1">
    <location>
        <begin position="85"/>
        <end position="94"/>
    </location>
</feature>
<keyword evidence="2" id="KW-1133">Transmembrane helix</keyword>
<dbReference type="PANTHER" id="PTHR33429:SF7">
    <property type="entry name" value="OS02G0708000 PROTEIN"/>
    <property type="match status" value="1"/>
</dbReference>
<evidence type="ECO:0000256" key="2">
    <source>
        <dbReference type="SAM" id="Phobius"/>
    </source>
</evidence>
<reference evidence="3" key="1">
    <citation type="submission" date="2023-05" db="EMBL/GenBank/DDBJ databases">
        <title>Nepenthes gracilis genome sequencing.</title>
        <authorList>
            <person name="Fukushima K."/>
        </authorList>
    </citation>
    <scope>NUCLEOTIDE SEQUENCE</scope>
    <source>
        <strain evidence="3">SING2019-196</strain>
    </source>
</reference>
<sequence>MSSSFQAFPPPLPAVVYPASVTGTQPSSYSNGSYGAVFIALAVIIVVSAIACFLGRLCSKRHQRSNQPEGKHSHGHGPSHDRNHSGNSNQYQNGRSKEKGIPEFGLHTNQGDIEFGFDEKISTVKPTVNGEARRYMATENGENSR</sequence>
<gene>
    <name evidence="3" type="ORF">Nepgr_027955</name>
</gene>
<dbReference type="EMBL" id="BSYO01000030">
    <property type="protein sequence ID" value="GMH26112.1"/>
    <property type="molecule type" value="Genomic_DNA"/>
</dbReference>
<evidence type="ECO:0000256" key="1">
    <source>
        <dbReference type="SAM" id="MobiDB-lite"/>
    </source>
</evidence>
<name>A0AAD3Y1P5_NEPGR</name>
<proteinExistence type="predicted"/>
<evidence type="ECO:0008006" key="5">
    <source>
        <dbReference type="Google" id="ProtNLM"/>
    </source>
</evidence>
<evidence type="ECO:0000313" key="3">
    <source>
        <dbReference type="EMBL" id="GMH26112.1"/>
    </source>
</evidence>
<dbReference type="Proteomes" id="UP001279734">
    <property type="component" value="Unassembled WGS sequence"/>
</dbReference>
<keyword evidence="4" id="KW-1185">Reference proteome</keyword>
<organism evidence="3 4">
    <name type="scientific">Nepenthes gracilis</name>
    <name type="common">Slender pitcher plant</name>
    <dbReference type="NCBI Taxonomy" id="150966"/>
    <lineage>
        <taxon>Eukaryota</taxon>
        <taxon>Viridiplantae</taxon>
        <taxon>Streptophyta</taxon>
        <taxon>Embryophyta</taxon>
        <taxon>Tracheophyta</taxon>
        <taxon>Spermatophyta</taxon>
        <taxon>Magnoliopsida</taxon>
        <taxon>eudicotyledons</taxon>
        <taxon>Gunneridae</taxon>
        <taxon>Pentapetalae</taxon>
        <taxon>Caryophyllales</taxon>
        <taxon>Nepenthaceae</taxon>
        <taxon>Nepenthes</taxon>
    </lineage>
</organism>
<dbReference type="AlphaFoldDB" id="A0AAD3Y1P5"/>
<keyword evidence="2" id="KW-0812">Transmembrane</keyword>
<evidence type="ECO:0000313" key="4">
    <source>
        <dbReference type="Proteomes" id="UP001279734"/>
    </source>
</evidence>
<protein>
    <recommendedName>
        <fullName evidence="5">Transmembrane protein</fullName>
    </recommendedName>
</protein>
<comment type="caution">
    <text evidence="3">The sequence shown here is derived from an EMBL/GenBank/DDBJ whole genome shotgun (WGS) entry which is preliminary data.</text>
</comment>
<accession>A0AAD3Y1P5</accession>
<feature type="region of interest" description="Disordered" evidence="1">
    <location>
        <begin position="61"/>
        <end position="107"/>
    </location>
</feature>